<reference evidence="6" key="2">
    <citation type="submission" date="2020-09" db="EMBL/GenBank/DDBJ databases">
        <authorList>
            <person name="Sun Q."/>
            <person name="Zhou Y."/>
        </authorList>
    </citation>
    <scope>NUCLEOTIDE SEQUENCE</scope>
    <source>
        <strain evidence="6">CGMCC 1.16067</strain>
    </source>
</reference>
<dbReference type="SUPFAM" id="SSF46689">
    <property type="entry name" value="Homeodomain-like"/>
    <property type="match status" value="1"/>
</dbReference>
<evidence type="ECO:0000256" key="2">
    <source>
        <dbReference type="ARBA" id="ARBA00023125"/>
    </source>
</evidence>
<dbReference type="InterPro" id="IPR001647">
    <property type="entry name" value="HTH_TetR"/>
</dbReference>
<feature type="DNA-binding region" description="H-T-H motif" evidence="4">
    <location>
        <begin position="35"/>
        <end position="54"/>
    </location>
</feature>
<protein>
    <submittedName>
        <fullName evidence="6">Transcriptional regulator, TetR family protein</fullName>
    </submittedName>
</protein>
<dbReference type="SUPFAM" id="SSF48498">
    <property type="entry name" value="Tetracyclin repressor-like, C-terminal domain"/>
    <property type="match status" value="1"/>
</dbReference>
<evidence type="ECO:0000259" key="5">
    <source>
        <dbReference type="PROSITE" id="PS50977"/>
    </source>
</evidence>
<feature type="domain" description="HTH tetR-type" evidence="5">
    <location>
        <begin position="12"/>
        <end position="72"/>
    </location>
</feature>
<dbReference type="Proteomes" id="UP000649179">
    <property type="component" value="Unassembled WGS sequence"/>
</dbReference>
<dbReference type="AlphaFoldDB" id="A0A917BIR1"/>
<keyword evidence="2 4" id="KW-0238">DNA-binding</keyword>
<organism evidence="6 7">
    <name type="scientific">Marmoricola endophyticus</name>
    <dbReference type="NCBI Taxonomy" id="2040280"/>
    <lineage>
        <taxon>Bacteria</taxon>
        <taxon>Bacillati</taxon>
        <taxon>Actinomycetota</taxon>
        <taxon>Actinomycetes</taxon>
        <taxon>Propionibacteriales</taxon>
        <taxon>Nocardioidaceae</taxon>
        <taxon>Marmoricola</taxon>
    </lineage>
</organism>
<evidence type="ECO:0000256" key="1">
    <source>
        <dbReference type="ARBA" id="ARBA00023015"/>
    </source>
</evidence>
<dbReference type="Gene3D" id="1.10.357.10">
    <property type="entry name" value="Tetracycline Repressor, domain 2"/>
    <property type="match status" value="1"/>
</dbReference>
<keyword evidence="1" id="KW-0805">Transcription regulation</keyword>
<dbReference type="PANTHER" id="PTHR47506">
    <property type="entry name" value="TRANSCRIPTIONAL REGULATORY PROTEIN"/>
    <property type="match status" value="1"/>
</dbReference>
<dbReference type="InterPro" id="IPR036271">
    <property type="entry name" value="Tet_transcr_reg_TetR-rel_C_sf"/>
</dbReference>
<dbReference type="InterPro" id="IPR009057">
    <property type="entry name" value="Homeodomain-like_sf"/>
</dbReference>
<comment type="caution">
    <text evidence="6">The sequence shown here is derived from an EMBL/GenBank/DDBJ whole genome shotgun (WGS) entry which is preliminary data.</text>
</comment>
<reference evidence="6" key="1">
    <citation type="journal article" date="2014" name="Int. J. Syst. Evol. Microbiol.">
        <title>Complete genome sequence of Corynebacterium casei LMG S-19264T (=DSM 44701T), isolated from a smear-ripened cheese.</title>
        <authorList>
            <consortium name="US DOE Joint Genome Institute (JGI-PGF)"/>
            <person name="Walter F."/>
            <person name="Albersmeier A."/>
            <person name="Kalinowski J."/>
            <person name="Ruckert C."/>
        </authorList>
    </citation>
    <scope>NUCLEOTIDE SEQUENCE</scope>
    <source>
        <strain evidence="6">CGMCC 1.16067</strain>
    </source>
</reference>
<keyword evidence="7" id="KW-1185">Reference proteome</keyword>
<evidence type="ECO:0000256" key="3">
    <source>
        <dbReference type="ARBA" id="ARBA00023163"/>
    </source>
</evidence>
<gene>
    <name evidence="6" type="ORF">GCM10011519_14610</name>
</gene>
<evidence type="ECO:0000313" key="7">
    <source>
        <dbReference type="Proteomes" id="UP000649179"/>
    </source>
</evidence>
<dbReference type="Pfam" id="PF00440">
    <property type="entry name" value="TetR_N"/>
    <property type="match status" value="1"/>
</dbReference>
<proteinExistence type="predicted"/>
<dbReference type="PRINTS" id="PR00455">
    <property type="entry name" value="HTHTETR"/>
</dbReference>
<evidence type="ECO:0000313" key="6">
    <source>
        <dbReference type="EMBL" id="GGF41875.1"/>
    </source>
</evidence>
<dbReference type="EMBL" id="BMKQ01000001">
    <property type="protein sequence ID" value="GGF41875.1"/>
    <property type="molecule type" value="Genomic_DNA"/>
</dbReference>
<keyword evidence="3" id="KW-0804">Transcription</keyword>
<dbReference type="GO" id="GO:0003677">
    <property type="term" value="F:DNA binding"/>
    <property type="evidence" value="ECO:0007669"/>
    <property type="project" value="UniProtKB-UniRule"/>
</dbReference>
<dbReference type="PROSITE" id="PS50977">
    <property type="entry name" value="HTH_TETR_2"/>
    <property type="match status" value="1"/>
</dbReference>
<sequence length="195" mass="20997">MPATTTGAAEKPCARDRLLAAADELFYAEGVQTVGIDRVIERAGVAKASLYNSFGSKDALVRAYLEARHDRTRAAVLEEVERHDDPRERLVAVFARQARRLQDADYHGCAFTSASAEAVEGSGAREATQRYRTWLRELLADLARQAGAADPEALGRQLQLVYDGVGASGRVEHDEATGRAALSAATALIDAAISR</sequence>
<dbReference type="PANTHER" id="PTHR47506:SF1">
    <property type="entry name" value="HTH-TYPE TRANSCRIPTIONAL REGULATOR YJDC"/>
    <property type="match status" value="1"/>
</dbReference>
<dbReference type="RefSeq" id="WP_188779182.1">
    <property type="nucleotide sequence ID" value="NZ_BMKQ01000001.1"/>
</dbReference>
<accession>A0A917BIR1</accession>
<evidence type="ECO:0000256" key="4">
    <source>
        <dbReference type="PROSITE-ProRule" id="PRU00335"/>
    </source>
</evidence>
<name>A0A917BIR1_9ACTN</name>